<dbReference type="PANTHER" id="PTHR42037">
    <property type="match status" value="1"/>
</dbReference>
<proteinExistence type="predicted"/>
<protein>
    <submittedName>
        <fullName evidence="3">Uncharacterized protein</fullName>
    </submittedName>
</protein>
<dbReference type="PANTHER" id="PTHR42037:SF1">
    <property type="match status" value="1"/>
</dbReference>
<reference evidence="3" key="1">
    <citation type="submission" date="2007-04" db="EMBL/GenBank/DDBJ databases">
        <authorList>
            <consortium name="The Broad Institute Genome Sequencing Platform"/>
            <person name="Birren B."/>
            <person name="Lander E."/>
            <person name="Galagan J."/>
            <person name="Nusbaum C."/>
            <person name="Devon K."/>
            <person name="Ma L.-J."/>
            <person name="Jaffe D."/>
            <person name="Butler J."/>
            <person name="Alvarez P."/>
            <person name="Gnerre S."/>
            <person name="Grabherr M."/>
            <person name="Kleber M."/>
            <person name="Mauceli E."/>
            <person name="Brockman W."/>
            <person name="MacCallum I.A."/>
            <person name="Young S."/>
            <person name="LaButti K."/>
            <person name="DeCaprio D."/>
            <person name="Crawford M."/>
            <person name="Koehrsen M."/>
            <person name="Engels R."/>
            <person name="Montgomery P."/>
            <person name="Pearson M."/>
            <person name="Howarth C."/>
            <person name="Larson L."/>
            <person name="White J."/>
            <person name="O'Leary S."/>
            <person name="Kodira C."/>
            <person name="Zeng Q."/>
            <person name="Yandava C."/>
            <person name="Alvarado L."/>
            <person name="Kistler C."/>
            <person name="Shim W.-B."/>
            <person name="Kang S."/>
            <person name="Woloshuk C."/>
        </authorList>
    </citation>
    <scope>NUCLEOTIDE SEQUENCE</scope>
    <source>
        <strain evidence="3">4287</strain>
    </source>
</reference>
<dbReference type="VEuPathDB" id="FungiDB:FOXG_14362"/>
<evidence type="ECO:0000313" key="3">
    <source>
        <dbReference type="EMBL" id="KNB16521.1"/>
    </source>
</evidence>
<reference evidence="3" key="2">
    <citation type="journal article" date="2010" name="Nature">
        <title>Comparative genomics reveals mobile pathogenicity chromosomes in Fusarium.</title>
        <authorList>
            <person name="Ma L.J."/>
            <person name="van der Does H.C."/>
            <person name="Borkovich K.A."/>
            <person name="Coleman J.J."/>
            <person name="Daboussi M.J."/>
            <person name="Di Pietro A."/>
            <person name="Dufresne M."/>
            <person name="Freitag M."/>
            <person name="Grabherr M."/>
            <person name="Henrissat B."/>
            <person name="Houterman P.M."/>
            <person name="Kang S."/>
            <person name="Shim W.B."/>
            <person name="Woloshuk C."/>
            <person name="Xie X."/>
            <person name="Xu J.R."/>
            <person name="Antoniw J."/>
            <person name="Baker S.E."/>
            <person name="Bluhm B.H."/>
            <person name="Breakspear A."/>
            <person name="Brown D.W."/>
            <person name="Butchko R.A."/>
            <person name="Chapman S."/>
            <person name="Coulson R."/>
            <person name="Coutinho P.M."/>
            <person name="Danchin E.G."/>
            <person name="Diener A."/>
            <person name="Gale L.R."/>
            <person name="Gardiner D.M."/>
            <person name="Goff S."/>
            <person name="Hammond-Kosack K.E."/>
            <person name="Hilburn K."/>
            <person name="Hua-Van A."/>
            <person name="Jonkers W."/>
            <person name="Kazan K."/>
            <person name="Kodira C.D."/>
            <person name="Koehrsen M."/>
            <person name="Kumar L."/>
            <person name="Lee Y.H."/>
            <person name="Li L."/>
            <person name="Manners J.M."/>
            <person name="Miranda-Saavedra D."/>
            <person name="Mukherjee M."/>
            <person name="Park G."/>
            <person name="Park J."/>
            <person name="Park S.Y."/>
            <person name="Proctor R.H."/>
            <person name="Regev A."/>
            <person name="Ruiz-Roldan M.C."/>
            <person name="Sain D."/>
            <person name="Sakthikumar S."/>
            <person name="Sykes S."/>
            <person name="Schwartz D.C."/>
            <person name="Turgeon B.G."/>
            <person name="Wapinski I."/>
            <person name="Yoder O."/>
            <person name="Young S."/>
            <person name="Zeng Q."/>
            <person name="Zhou S."/>
            <person name="Galagan J."/>
            <person name="Cuomo C.A."/>
            <person name="Kistler H.C."/>
            <person name="Rep M."/>
        </authorList>
    </citation>
    <scope>NUCLEOTIDE SEQUENCE [LARGE SCALE GENOMIC DNA]</scope>
    <source>
        <strain evidence="3">4287</strain>
    </source>
</reference>
<dbReference type="OrthoDB" id="3251507at2759"/>
<dbReference type="InterPro" id="IPR027796">
    <property type="entry name" value="OTT_1508_deam-like"/>
</dbReference>
<dbReference type="Proteomes" id="UP000009097">
    <property type="component" value="Unassembled WGS sequence"/>
</dbReference>
<dbReference type="KEGG" id="fox:FOXG_14362"/>
<name>A0A0J9W0I7_FUSO4</name>
<dbReference type="GeneID" id="28955527"/>
<dbReference type="EMBL" id="DS231719">
    <property type="protein sequence ID" value="KNB16521.1"/>
    <property type="molecule type" value="Genomic_DNA"/>
</dbReference>
<organism evidence="3 4">
    <name type="scientific">Fusarium oxysporum f. sp. lycopersici (strain 4287 / CBS 123668 / FGSC 9935 / NRRL 34936)</name>
    <name type="common">Fusarium vascular wilt of tomato</name>
    <dbReference type="NCBI Taxonomy" id="426428"/>
    <lineage>
        <taxon>Eukaryota</taxon>
        <taxon>Fungi</taxon>
        <taxon>Dikarya</taxon>
        <taxon>Ascomycota</taxon>
        <taxon>Pezizomycotina</taxon>
        <taxon>Sordariomycetes</taxon>
        <taxon>Hypocreomycetidae</taxon>
        <taxon>Hypocreales</taxon>
        <taxon>Nectriaceae</taxon>
        <taxon>Fusarium</taxon>
        <taxon>Fusarium oxysporum species complex</taxon>
    </lineage>
</organism>
<evidence type="ECO:0000313" key="4">
    <source>
        <dbReference type="Proteomes" id="UP000009097"/>
    </source>
</evidence>
<dbReference type="Pfam" id="PF14441">
    <property type="entry name" value="OTT_1508_deam"/>
    <property type="match status" value="1"/>
</dbReference>
<gene>
    <name evidence="3" type="ORF">FOXG_14362</name>
</gene>
<dbReference type="AlphaFoldDB" id="A0A0J9W0I7"/>
<accession>A0A0J9W0I7</accession>
<feature type="region of interest" description="Disordered" evidence="2">
    <location>
        <begin position="452"/>
        <end position="488"/>
    </location>
</feature>
<evidence type="ECO:0000256" key="2">
    <source>
        <dbReference type="SAM" id="MobiDB-lite"/>
    </source>
</evidence>
<sequence>MTVVQTSEFQYYAGLDPFQRRLLYEPIVLEYAMIQSCNLAREEPESHATVDFDNLQSDFEAFRVLVNNLAQVCDNERGGNSVTAMTILEGTNGPEFVFAANRKDEEETRATARFVTNLLQLAGQNPQNLSSDAPEKRVLRMILAFNMPRITEYKDKLDKALGLCLEDHERRQSEDEALKSELQKLREKCNFSVNNVREQEEIKCKSPSFCRPLRDCERLINLIHNAQLAMTGIKKAVRTKARGSEFLRSGPWCELKHYLGRWHSYRQAANFIVCAAAAWPLLFQDFKITSLPSSTRISKPIAQSDLTAVAIVQHMEAFEKVKMPELMQDAEDLRRMGLDKAIQIQLLKRTFRPIVHAEVLIHHYLTKNGITRPNRFWRQWQYIGASKPTCRLCHYYFSSHSQSQIQVRPSHLNLYPNWRLPEISDEDDAEAREAHRKLLKCIAEKVRNDAKRTLQQRTTKSKQHDSNTYSGTPRYLVKRSESTNSDGPAYCEVDRCSR</sequence>
<evidence type="ECO:0000256" key="1">
    <source>
        <dbReference type="SAM" id="Coils"/>
    </source>
</evidence>
<dbReference type="RefSeq" id="XP_018254566.1">
    <property type="nucleotide sequence ID" value="XM_018394428.1"/>
</dbReference>
<feature type="coiled-coil region" evidence="1">
    <location>
        <begin position="165"/>
        <end position="202"/>
    </location>
</feature>
<keyword evidence="1" id="KW-0175">Coiled coil</keyword>